<dbReference type="Proteomes" id="UP001206595">
    <property type="component" value="Unassembled WGS sequence"/>
</dbReference>
<evidence type="ECO:0000256" key="6">
    <source>
        <dbReference type="SAM" id="Phobius"/>
    </source>
</evidence>
<dbReference type="AlphaFoldDB" id="A0AAD5HDD1"/>
<feature type="transmembrane region" description="Helical" evidence="6">
    <location>
        <begin position="106"/>
        <end position="129"/>
    </location>
</feature>
<evidence type="ECO:0000256" key="5">
    <source>
        <dbReference type="ARBA" id="ARBA00023136"/>
    </source>
</evidence>
<feature type="transmembrane region" description="Helical" evidence="6">
    <location>
        <begin position="7"/>
        <end position="25"/>
    </location>
</feature>
<dbReference type="SUPFAM" id="SSF103473">
    <property type="entry name" value="MFS general substrate transporter"/>
    <property type="match status" value="1"/>
</dbReference>
<evidence type="ECO:0000259" key="7">
    <source>
        <dbReference type="PROSITE" id="PS50850"/>
    </source>
</evidence>
<reference evidence="8" key="1">
    <citation type="submission" date="2021-06" db="EMBL/GenBank/DDBJ databases">
        <authorList>
            <consortium name="DOE Joint Genome Institute"/>
            <person name="Mondo S.J."/>
            <person name="Amses K.R."/>
            <person name="Simmons D.R."/>
            <person name="Longcore J.E."/>
            <person name="Seto K."/>
            <person name="Alves G.H."/>
            <person name="Bonds A.E."/>
            <person name="Quandt C.A."/>
            <person name="Davis W.J."/>
            <person name="Chang Y."/>
            <person name="Letcher P.M."/>
            <person name="Powell M.J."/>
            <person name="Kuo A."/>
            <person name="Labutti K."/>
            <person name="Pangilinan J."/>
            <person name="Andreopoulos W."/>
            <person name="Tritt A."/>
            <person name="Riley R."/>
            <person name="Hundley H."/>
            <person name="Johnson J."/>
            <person name="Lipzen A."/>
            <person name="Barry K."/>
            <person name="Berbee M.L."/>
            <person name="Buchler N.E."/>
            <person name="Grigoriev I.V."/>
            <person name="Spatafora J.W."/>
            <person name="Stajich J.E."/>
            <person name="James T.Y."/>
        </authorList>
    </citation>
    <scope>NUCLEOTIDE SEQUENCE</scope>
    <source>
        <strain evidence="8">AG</strain>
    </source>
</reference>
<dbReference type="InterPro" id="IPR020846">
    <property type="entry name" value="MFS_dom"/>
</dbReference>
<reference evidence="8" key="2">
    <citation type="journal article" date="2022" name="Proc. Natl. Acad. Sci. U.S.A.">
        <title>Diploid-dominant life cycles characterize the early evolution of Fungi.</title>
        <authorList>
            <person name="Amses K.R."/>
            <person name="Simmons D.R."/>
            <person name="Longcore J.E."/>
            <person name="Mondo S.J."/>
            <person name="Seto K."/>
            <person name="Jeronimo G.H."/>
            <person name="Bonds A.E."/>
            <person name="Quandt C.A."/>
            <person name="Davis W.J."/>
            <person name="Chang Y."/>
            <person name="Federici B.A."/>
            <person name="Kuo A."/>
            <person name="LaButti K."/>
            <person name="Pangilinan J."/>
            <person name="Andreopoulos W."/>
            <person name="Tritt A."/>
            <person name="Riley R."/>
            <person name="Hundley H."/>
            <person name="Johnson J."/>
            <person name="Lipzen A."/>
            <person name="Barry K."/>
            <person name="Lang B.F."/>
            <person name="Cuomo C.A."/>
            <person name="Buchler N.E."/>
            <person name="Grigoriev I.V."/>
            <person name="Spatafora J.W."/>
            <person name="Stajich J.E."/>
            <person name="James T.Y."/>
        </authorList>
    </citation>
    <scope>NUCLEOTIDE SEQUENCE</scope>
    <source>
        <strain evidence="8">AG</strain>
    </source>
</reference>
<dbReference type="PANTHER" id="PTHR48022:SF27">
    <property type="entry name" value="MAJOR FACILITATOR SUPERFAMILY (MFS) PROFILE DOMAIN-CONTAINING PROTEIN"/>
    <property type="match status" value="1"/>
</dbReference>
<dbReference type="GO" id="GO:0016020">
    <property type="term" value="C:membrane"/>
    <property type="evidence" value="ECO:0007669"/>
    <property type="project" value="UniProtKB-SubCell"/>
</dbReference>
<evidence type="ECO:0000256" key="3">
    <source>
        <dbReference type="ARBA" id="ARBA00022692"/>
    </source>
</evidence>
<protein>
    <recommendedName>
        <fullName evidence="7">Major facilitator superfamily (MFS) profile domain-containing protein</fullName>
    </recommendedName>
</protein>
<dbReference type="InterPro" id="IPR005828">
    <property type="entry name" value="MFS_sugar_transport-like"/>
</dbReference>
<evidence type="ECO:0000256" key="2">
    <source>
        <dbReference type="ARBA" id="ARBA00010992"/>
    </source>
</evidence>
<feature type="transmembrane region" description="Helical" evidence="6">
    <location>
        <begin position="70"/>
        <end position="94"/>
    </location>
</feature>
<sequence length="160" mass="16873">MGRRTIQLMGFTVCAVLFAVLGGAYHQLLNSSMPGFIVIFTLAQLFQNWGANATTFIIPGEVFPTKVRASAHGISAACGKAGAILASFAFNVVVEIGDTTTGQHAFLPQTLGIFAGVMALGAIITWFCIPESKGKDLEEFEEEPNFAIVESAGLSGAEKV</sequence>
<keyword evidence="9" id="KW-1185">Reference proteome</keyword>
<dbReference type="GeneID" id="75914968"/>
<gene>
    <name evidence="8" type="ORF">K450DRAFT_244633</name>
</gene>
<dbReference type="PANTHER" id="PTHR48022">
    <property type="entry name" value="PLASTIDIC GLUCOSE TRANSPORTER 4"/>
    <property type="match status" value="1"/>
</dbReference>
<dbReference type="InterPro" id="IPR036259">
    <property type="entry name" value="MFS_trans_sf"/>
</dbReference>
<comment type="caution">
    <text evidence="8">The sequence shown here is derived from an EMBL/GenBank/DDBJ whole genome shotgun (WGS) entry which is preliminary data.</text>
</comment>
<dbReference type="Pfam" id="PF00083">
    <property type="entry name" value="Sugar_tr"/>
    <property type="match status" value="1"/>
</dbReference>
<evidence type="ECO:0000313" key="9">
    <source>
        <dbReference type="Proteomes" id="UP001206595"/>
    </source>
</evidence>
<name>A0AAD5HDD1_UMBRA</name>
<dbReference type="PROSITE" id="PS50850">
    <property type="entry name" value="MFS"/>
    <property type="match status" value="1"/>
</dbReference>
<feature type="domain" description="Major facilitator superfamily (MFS) profile" evidence="7">
    <location>
        <begin position="1"/>
        <end position="133"/>
    </location>
</feature>
<keyword evidence="3 6" id="KW-0812">Transmembrane</keyword>
<dbReference type="Gene3D" id="1.20.1250.20">
    <property type="entry name" value="MFS general substrate transporter like domains"/>
    <property type="match status" value="1"/>
</dbReference>
<feature type="transmembrane region" description="Helical" evidence="6">
    <location>
        <begin position="37"/>
        <end position="58"/>
    </location>
</feature>
<accession>A0AAD5HDD1</accession>
<organism evidence="8 9">
    <name type="scientific">Umbelopsis ramanniana AG</name>
    <dbReference type="NCBI Taxonomy" id="1314678"/>
    <lineage>
        <taxon>Eukaryota</taxon>
        <taxon>Fungi</taxon>
        <taxon>Fungi incertae sedis</taxon>
        <taxon>Mucoromycota</taxon>
        <taxon>Mucoromycotina</taxon>
        <taxon>Umbelopsidomycetes</taxon>
        <taxon>Umbelopsidales</taxon>
        <taxon>Umbelopsidaceae</taxon>
        <taxon>Umbelopsis</taxon>
    </lineage>
</organism>
<evidence type="ECO:0000313" key="8">
    <source>
        <dbReference type="EMBL" id="KAI8578819.1"/>
    </source>
</evidence>
<evidence type="ECO:0000256" key="4">
    <source>
        <dbReference type="ARBA" id="ARBA00022989"/>
    </source>
</evidence>
<dbReference type="InterPro" id="IPR050360">
    <property type="entry name" value="MFS_Sugar_Transporters"/>
</dbReference>
<comment type="subcellular location">
    <subcellularLocation>
        <location evidence="1">Membrane</location>
        <topology evidence="1">Multi-pass membrane protein</topology>
    </subcellularLocation>
</comment>
<dbReference type="GO" id="GO:0005351">
    <property type="term" value="F:carbohydrate:proton symporter activity"/>
    <property type="evidence" value="ECO:0007669"/>
    <property type="project" value="TreeGrafter"/>
</dbReference>
<keyword evidence="4 6" id="KW-1133">Transmembrane helix</keyword>
<dbReference type="RefSeq" id="XP_051443823.1">
    <property type="nucleotide sequence ID" value="XM_051589623.1"/>
</dbReference>
<keyword evidence="5 6" id="KW-0472">Membrane</keyword>
<evidence type="ECO:0000256" key="1">
    <source>
        <dbReference type="ARBA" id="ARBA00004141"/>
    </source>
</evidence>
<comment type="similarity">
    <text evidence="2">Belongs to the major facilitator superfamily. Sugar transporter (TC 2.A.1.1) family.</text>
</comment>
<proteinExistence type="inferred from homology"/>
<dbReference type="EMBL" id="MU620925">
    <property type="protein sequence ID" value="KAI8578819.1"/>
    <property type="molecule type" value="Genomic_DNA"/>
</dbReference>